<dbReference type="Proteomes" id="UP001419910">
    <property type="component" value="Unassembled WGS sequence"/>
</dbReference>
<dbReference type="Gene3D" id="1.10.10.10">
    <property type="entry name" value="Winged helix-like DNA-binding domain superfamily/Winged helix DNA-binding domain"/>
    <property type="match status" value="1"/>
</dbReference>
<evidence type="ECO:0000256" key="1">
    <source>
        <dbReference type="ARBA" id="ARBA00023015"/>
    </source>
</evidence>
<sequence length="267" mass="27806">MPDVSTDDRRSQSPQSVTRVIRILEALCDSPDAISLADLSRLLGSPKSSVASLLRGLAEAGFVTPNEGTWRLGPGAFGLGSALTAARRRLQSSDLIREGMHRLAERSGETALFAVADSDGETLTYVDVVESRSTVRFAVAAGDRRPLYCTAGGRALLAALPEVELASYLARVKLTRLTAGTEITKRGLVAAIEAVRATGVAQTIDQAADGVTGTAAAIRDASGAVIGALVVAAPSARLQNSRKALVDLVRAEAEATSRSLGYRPPAP</sequence>
<evidence type="ECO:0000256" key="2">
    <source>
        <dbReference type="ARBA" id="ARBA00023125"/>
    </source>
</evidence>
<dbReference type="EMBL" id="JBDIME010000002">
    <property type="protein sequence ID" value="MEN2788526.1"/>
    <property type="molecule type" value="Genomic_DNA"/>
</dbReference>
<dbReference type="InterPro" id="IPR005471">
    <property type="entry name" value="Tscrpt_reg_IclR_N"/>
</dbReference>
<keyword evidence="1" id="KW-0805">Transcription regulation</keyword>
<dbReference type="PROSITE" id="PS51078">
    <property type="entry name" value="ICLR_ED"/>
    <property type="match status" value="1"/>
</dbReference>
<dbReference type="Pfam" id="PF09339">
    <property type="entry name" value="HTH_IclR"/>
    <property type="match status" value="1"/>
</dbReference>
<dbReference type="SMART" id="SM00346">
    <property type="entry name" value="HTH_ICLR"/>
    <property type="match status" value="1"/>
</dbReference>
<organism evidence="6 7">
    <name type="scientific">Sphingomonas oligophenolica</name>
    <dbReference type="NCBI Taxonomy" id="301154"/>
    <lineage>
        <taxon>Bacteria</taxon>
        <taxon>Pseudomonadati</taxon>
        <taxon>Pseudomonadota</taxon>
        <taxon>Alphaproteobacteria</taxon>
        <taxon>Sphingomonadales</taxon>
        <taxon>Sphingomonadaceae</taxon>
        <taxon>Sphingomonas</taxon>
    </lineage>
</organism>
<dbReference type="PANTHER" id="PTHR30136">
    <property type="entry name" value="HELIX-TURN-HELIX TRANSCRIPTIONAL REGULATOR, ICLR FAMILY"/>
    <property type="match status" value="1"/>
</dbReference>
<dbReference type="Pfam" id="PF01614">
    <property type="entry name" value="IclR_C"/>
    <property type="match status" value="1"/>
</dbReference>
<feature type="domain" description="IclR-ED" evidence="5">
    <location>
        <begin position="75"/>
        <end position="262"/>
    </location>
</feature>
<dbReference type="PROSITE" id="PS51077">
    <property type="entry name" value="HTH_ICLR"/>
    <property type="match status" value="1"/>
</dbReference>
<evidence type="ECO:0000259" key="4">
    <source>
        <dbReference type="PROSITE" id="PS51077"/>
    </source>
</evidence>
<dbReference type="Gene3D" id="3.30.450.40">
    <property type="match status" value="1"/>
</dbReference>
<dbReference type="InterPro" id="IPR036390">
    <property type="entry name" value="WH_DNA-bd_sf"/>
</dbReference>
<dbReference type="RefSeq" id="WP_343890532.1">
    <property type="nucleotide sequence ID" value="NZ_BAAAEH010000035.1"/>
</dbReference>
<dbReference type="SUPFAM" id="SSF55781">
    <property type="entry name" value="GAF domain-like"/>
    <property type="match status" value="1"/>
</dbReference>
<keyword evidence="3" id="KW-0804">Transcription</keyword>
<feature type="domain" description="HTH iclR-type" evidence="4">
    <location>
        <begin position="14"/>
        <end position="74"/>
    </location>
</feature>
<evidence type="ECO:0000313" key="6">
    <source>
        <dbReference type="EMBL" id="MEN2788526.1"/>
    </source>
</evidence>
<evidence type="ECO:0000313" key="7">
    <source>
        <dbReference type="Proteomes" id="UP001419910"/>
    </source>
</evidence>
<name>A0ABU9XYA4_9SPHN</name>
<dbReference type="InterPro" id="IPR050707">
    <property type="entry name" value="HTH_MetabolicPath_Reg"/>
</dbReference>
<evidence type="ECO:0000256" key="3">
    <source>
        <dbReference type="ARBA" id="ARBA00023163"/>
    </source>
</evidence>
<dbReference type="SUPFAM" id="SSF46785">
    <property type="entry name" value="Winged helix' DNA-binding domain"/>
    <property type="match status" value="1"/>
</dbReference>
<keyword evidence="2" id="KW-0238">DNA-binding</keyword>
<keyword evidence="7" id="KW-1185">Reference proteome</keyword>
<dbReference type="InterPro" id="IPR014757">
    <property type="entry name" value="Tscrpt_reg_IclR_C"/>
</dbReference>
<gene>
    <name evidence="6" type="ORF">ABC974_02725</name>
</gene>
<dbReference type="InterPro" id="IPR029016">
    <property type="entry name" value="GAF-like_dom_sf"/>
</dbReference>
<evidence type="ECO:0000259" key="5">
    <source>
        <dbReference type="PROSITE" id="PS51078"/>
    </source>
</evidence>
<dbReference type="PANTHER" id="PTHR30136:SF24">
    <property type="entry name" value="HTH-TYPE TRANSCRIPTIONAL REPRESSOR ALLR"/>
    <property type="match status" value="1"/>
</dbReference>
<dbReference type="InterPro" id="IPR036388">
    <property type="entry name" value="WH-like_DNA-bd_sf"/>
</dbReference>
<proteinExistence type="predicted"/>
<accession>A0ABU9XYA4</accession>
<comment type="caution">
    <text evidence="6">The sequence shown here is derived from an EMBL/GenBank/DDBJ whole genome shotgun (WGS) entry which is preliminary data.</text>
</comment>
<reference evidence="6 7" key="1">
    <citation type="submission" date="2024-05" db="EMBL/GenBank/DDBJ databases">
        <authorList>
            <person name="Liu Q."/>
            <person name="Xin Y.-H."/>
        </authorList>
    </citation>
    <scope>NUCLEOTIDE SEQUENCE [LARGE SCALE GENOMIC DNA]</scope>
    <source>
        <strain evidence="6 7">CGMCC 1.10181</strain>
    </source>
</reference>
<protein>
    <submittedName>
        <fullName evidence="6">IclR family transcriptional regulator</fullName>
    </submittedName>
</protein>